<organism evidence="1 2">
    <name type="scientific">Prunus dulcis</name>
    <name type="common">Almond</name>
    <name type="synonym">Amygdalus dulcis</name>
    <dbReference type="NCBI Taxonomy" id="3755"/>
    <lineage>
        <taxon>Eukaryota</taxon>
        <taxon>Viridiplantae</taxon>
        <taxon>Streptophyta</taxon>
        <taxon>Embryophyta</taxon>
        <taxon>Tracheophyta</taxon>
        <taxon>Spermatophyta</taxon>
        <taxon>Magnoliopsida</taxon>
        <taxon>eudicotyledons</taxon>
        <taxon>Gunneridae</taxon>
        <taxon>Pentapetalae</taxon>
        <taxon>rosids</taxon>
        <taxon>fabids</taxon>
        <taxon>Rosales</taxon>
        <taxon>Rosaceae</taxon>
        <taxon>Amygdaloideae</taxon>
        <taxon>Amygdaleae</taxon>
        <taxon>Prunus</taxon>
    </lineage>
</organism>
<sequence length="213" mass="23364">MSSLVEMDKISEPYWWDYCHGSVLYGRGSMDFSKLCKYYLAKKKIPFIHGNTMGVKLQQFIFDAFSYAPSTAHFERLLSQPLDLASKTDKYLHEVLKTSNMLSVIGFVDPAIIGALGCGDISQRSRVSATRFSSAHPDKIFLILYNSGCCKHSSSHQFFFSYQGSSHSAAASNTAVIDQFFFSHQALPLAAGAAQQLLALAAASIPAAINSLL</sequence>
<gene>
    <name evidence="1" type="ORF">L3X38_024784</name>
</gene>
<evidence type="ECO:0000313" key="1">
    <source>
        <dbReference type="EMBL" id="KAI5334651.1"/>
    </source>
</evidence>
<keyword evidence="2" id="KW-1185">Reference proteome</keyword>
<protein>
    <submittedName>
        <fullName evidence="1">Uncharacterized protein</fullName>
    </submittedName>
</protein>
<evidence type="ECO:0000313" key="2">
    <source>
        <dbReference type="Proteomes" id="UP001054821"/>
    </source>
</evidence>
<dbReference type="Proteomes" id="UP001054821">
    <property type="component" value="Chromosome 4"/>
</dbReference>
<dbReference type="Gene3D" id="3.90.550.10">
    <property type="entry name" value="Spore Coat Polysaccharide Biosynthesis Protein SpsA, Chain A"/>
    <property type="match status" value="1"/>
</dbReference>
<dbReference type="EMBL" id="JAJFAZ020000004">
    <property type="protein sequence ID" value="KAI5334651.1"/>
    <property type="molecule type" value="Genomic_DNA"/>
</dbReference>
<name>A0AAD4W2Z7_PRUDU</name>
<dbReference type="AlphaFoldDB" id="A0AAD4W2Z7"/>
<proteinExistence type="predicted"/>
<accession>A0AAD4W2Z7</accession>
<dbReference type="SUPFAM" id="SSF53448">
    <property type="entry name" value="Nucleotide-diphospho-sugar transferases"/>
    <property type="match status" value="1"/>
</dbReference>
<dbReference type="InterPro" id="IPR029044">
    <property type="entry name" value="Nucleotide-diphossugar_trans"/>
</dbReference>
<comment type="caution">
    <text evidence="1">The sequence shown here is derived from an EMBL/GenBank/DDBJ whole genome shotgun (WGS) entry which is preliminary data.</text>
</comment>
<reference evidence="1 2" key="1">
    <citation type="journal article" date="2022" name="G3 (Bethesda)">
        <title>Whole-genome sequence and methylome profiling of the almond [Prunus dulcis (Mill.) D.A. Webb] cultivar 'Nonpareil'.</title>
        <authorList>
            <person name="D'Amico-Willman K.M."/>
            <person name="Ouma W.Z."/>
            <person name="Meulia T."/>
            <person name="Sideli G.M."/>
            <person name="Gradziel T.M."/>
            <person name="Fresnedo-Ramirez J."/>
        </authorList>
    </citation>
    <scope>NUCLEOTIDE SEQUENCE [LARGE SCALE GENOMIC DNA]</scope>
    <source>
        <strain evidence="1">Clone GOH B32 T37-40</strain>
    </source>
</reference>